<dbReference type="Pfam" id="PF12770">
    <property type="entry name" value="CHAT"/>
    <property type="match status" value="1"/>
</dbReference>
<evidence type="ECO:0000259" key="5">
    <source>
        <dbReference type="Pfam" id="PF12770"/>
    </source>
</evidence>
<feature type="repeat" description="TPR" evidence="3">
    <location>
        <begin position="287"/>
        <end position="320"/>
    </location>
</feature>
<reference evidence="6 7" key="1">
    <citation type="submission" date="2020-02" db="EMBL/GenBank/DDBJ databases">
        <title>Comparative genomics of sulfur disproportionating microorganisms.</title>
        <authorList>
            <person name="Ward L.M."/>
            <person name="Bertran E."/>
            <person name="Johnston D.T."/>
        </authorList>
    </citation>
    <scope>NUCLEOTIDE SEQUENCE [LARGE SCALE GENOMIC DNA]</scope>
    <source>
        <strain evidence="6 7">DSM 3696</strain>
    </source>
</reference>
<dbReference type="RefSeq" id="WP_163300280.1">
    <property type="nucleotide sequence ID" value="NZ_JAAGRQ010000002.1"/>
</dbReference>
<evidence type="ECO:0000256" key="1">
    <source>
        <dbReference type="ARBA" id="ARBA00022737"/>
    </source>
</evidence>
<dbReference type="PANTHER" id="PTHR45641:SF19">
    <property type="entry name" value="NEPHROCYSTIN-3"/>
    <property type="match status" value="1"/>
</dbReference>
<dbReference type="AlphaFoldDB" id="A0A7K3NGB1"/>
<dbReference type="InterPro" id="IPR024983">
    <property type="entry name" value="CHAT_dom"/>
</dbReference>
<dbReference type="SMART" id="SM00028">
    <property type="entry name" value="TPR"/>
    <property type="match status" value="8"/>
</dbReference>
<comment type="caution">
    <text evidence="6">The sequence shown here is derived from an EMBL/GenBank/DDBJ whole genome shotgun (WGS) entry which is preliminary data.</text>
</comment>
<feature type="repeat" description="TPR" evidence="3">
    <location>
        <begin position="161"/>
        <end position="194"/>
    </location>
</feature>
<keyword evidence="7" id="KW-1185">Reference proteome</keyword>
<name>A0A7K3NGB1_9BACT</name>
<keyword evidence="4" id="KW-0732">Signal</keyword>
<dbReference type="InterPro" id="IPR019734">
    <property type="entry name" value="TPR_rpt"/>
</dbReference>
<dbReference type="Pfam" id="PF13424">
    <property type="entry name" value="TPR_12"/>
    <property type="match status" value="4"/>
</dbReference>
<proteinExistence type="predicted"/>
<evidence type="ECO:0000313" key="6">
    <source>
        <dbReference type="EMBL" id="NDY55222.1"/>
    </source>
</evidence>
<evidence type="ECO:0000256" key="2">
    <source>
        <dbReference type="ARBA" id="ARBA00022803"/>
    </source>
</evidence>
<dbReference type="PANTHER" id="PTHR45641">
    <property type="entry name" value="TETRATRICOPEPTIDE REPEAT PROTEIN (AFU_ORTHOLOGUE AFUA_6G03870)"/>
    <property type="match status" value="1"/>
</dbReference>
<feature type="repeat" description="TPR" evidence="3">
    <location>
        <begin position="77"/>
        <end position="110"/>
    </location>
</feature>
<evidence type="ECO:0000256" key="4">
    <source>
        <dbReference type="SAM" id="SignalP"/>
    </source>
</evidence>
<evidence type="ECO:0000256" key="3">
    <source>
        <dbReference type="PROSITE-ProRule" id="PRU00339"/>
    </source>
</evidence>
<dbReference type="Gene3D" id="1.25.40.10">
    <property type="entry name" value="Tetratricopeptide repeat domain"/>
    <property type="match status" value="3"/>
</dbReference>
<gene>
    <name evidence="6" type="ORF">G3N56_00485</name>
</gene>
<dbReference type="Proteomes" id="UP000469724">
    <property type="component" value="Unassembled WGS sequence"/>
</dbReference>
<dbReference type="PROSITE" id="PS50005">
    <property type="entry name" value="TPR"/>
    <property type="match status" value="3"/>
</dbReference>
<feature type="chain" id="PRO_5029562111" evidence="4">
    <location>
        <begin position="29"/>
        <end position="1022"/>
    </location>
</feature>
<protein>
    <submittedName>
        <fullName evidence="6">CHAT domain-containing protein</fullName>
    </submittedName>
</protein>
<sequence>MRIAHGHVTRALCLTMMSLFVLCGPGMAEKSIPEADALNARALKLNDTGNHAEAIRIEKIALEMYRTRFGLEHRFTATALCNLAKFYTDNTEFEKALPLFEQSLSINEAVLGREHIDTARVLSFMADYYADIFLYDKALYYAEKALLIRKKHLGELHDDVSYSHDLLAHVLEESGKFSQAREEYEKALSVTERMHGRESSRTITCLNNMAQCYGYTGDYDTSLNIYERALRTAEIIHGHETVNVANILGNMANVYAYLQIYDKAIALNERELAIKEKARGGDHRDLMFALSRLADIYKEMGEFSKSFEYYERNLRILTSRYGAWSIYVTGVFNEMSILYSIVGDYEMAIRFAMHAQQNRELLYGKDSPKTRSKLWLLGNIYLKMKDYQKAALYIEQGDNKFSLVNLYAATGKHEKALAILDEMPVQYNAPLRFRIWHSTQKGVALVGLGRRAEGIEHLARAVEDIEELRTRVVADRKGFFEAGEEIPHIQAYRELIRVLVETPPGDAAVPEACRKYGTTPWDAAFNLSEAIKARVLLESMARTAKEVVFPEIPQDLRERERRLTSQLRQMNSNLEVRYRQDQGASEEMDARRVQLTRELDQLVEELRAKSPRYAILNYPAPVRTRDLPLDQDELLLEYSLGETGTTLFLVGGGGVEKVLHIPVGRAGLEQKVAAFMEPLVQRQGDGFSPAAGKELYDLLLRDAVAYAGMSREMVIVPDGILGVVPFEVLVESVAGEAVRYAGDTRSFRYFQSASVLTFERTMQGKPAPRPLFAIGNPVFSEADARYQAANPGVAANGSAAAGKRSGYRALASNRQWGSVTRQAEGGGDEIRYDPLPETEDEVKSISAILGVTPRPPDVLLNLEASESRLMMTDLGSYRFLHFATHSDLPGKVQGVNEPFILLGQVDKQGTDDGFLTMSKVLGLTLRADMVVLSACVTGRGKVMEGEGVMHFARAFQHAGAKSVLVSLWEVASDATVEFMRVFYGHIKAGDSRSQALRKTRSEIKDRYPNPFFWAPFVLHGEG</sequence>
<feature type="domain" description="CHAT" evidence="5">
    <location>
        <begin position="691"/>
        <end position="1020"/>
    </location>
</feature>
<accession>A0A7K3NGB1</accession>
<organism evidence="6 7">
    <name type="scientific">Desulfolutivibrio sulfodismutans</name>
    <dbReference type="NCBI Taxonomy" id="63561"/>
    <lineage>
        <taxon>Bacteria</taxon>
        <taxon>Pseudomonadati</taxon>
        <taxon>Thermodesulfobacteriota</taxon>
        <taxon>Desulfovibrionia</taxon>
        <taxon>Desulfovibrionales</taxon>
        <taxon>Desulfovibrionaceae</taxon>
        <taxon>Desulfolutivibrio</taxon>
    </lineage>
</organism>
<keyword evidence="1" id="KW-0677">Repeat</keyword>
<dbReference type="InterPro" id="IPR011990">
    <property type="entry name" value="TPR-like_helical_dom_sf"/>
</dbReference>
<evidence type="ECO:0000313" key="7">
    <source>
        <dbReference type="Proteomes" id="UP000469724"/>
    </source>
</evidence>
<feature type="signal peptide" evidence="4">
    <location>
        <begin position="1"/>
        <end position="28"/>
    </location>
</feature>
<dbReference type="SUPFAM" id="SSF48452">
    <property type="entry name" value="TPR-like"/>
    <property type="match status" value="2"/>
</dbReference>
<dbReference type="EMBL" id="JAAGRQ010000002">
    <property type="protein sequence ID" value="NDY55222.1"/>
    <property type="molecule type" value="Genomic_DNA"/>
</dbReference>
<keyword evidence="2 3" id="KW-0802">TPR repeat</keyword>